<sequence length="142" mass="15644">MNDTPYAPVIRSQADLEDVWRHLMGPLGFGGHSLWLMFVQPDGTPLPHLSQVEDCVRPPTAEEQVSFVALLRTLRGEMRKGERIVFLRSRPGRGGAGPDDLAWARSLYAACRAADVETDVVHLATDEVLVPLPMDEVLAQTA</sequence>
<accession>A0ABP5LD16</accession>
<dbReference type="EMBL" id="BAAAQR010000003">
    <property type="protein sequence ID" value="GAA2143356.1"/>
    <property type="molecule type" value="Genomic_DNA"/>
</dbReference>
<evidence type="ECO:0000313" key="1">
    <source>
        <dbReference type="EMBL" id="GAA2143356.1"/>
    </source>
</evidence>
<protein>
    <recommendedName>
        <fullName evidence="3">DUF695 domain-containing protein</fullName>
    </recommendedName>
</protein>
<proteinExistence type="predicted"/>
<name>A0ABP5LD16_9ACTN</name>
<dbReference type="RefSeq" id="WP_344149825.1">
    <property type="nucleotide sequence ID" value="NZ_BAAAQR010000003.1"/>
</dbReference>
<organism evidence="1 2">
    <name type="scientific">Nocardioides koreensis</name>
    <dbReference type="NCBI Taxonomy" id="433651"/>
    <lineage>
        <taxon>Bacteria</taxon>
        <taxon>Bacillati</taxon>
        <taxon>Actinomycetota</taxon>
        <taxon>Actinomycetes</taxon>
        <taxon>Propionibacteriales</taxon>
        <taxon>Nocardioidaceae</taxon>
        <taxon>Nocardioides</taxon>
    </lineage>
</organism>
<gene>
    <name evidence="1" type="ORF">GCM10009844_15760</name>
</gene>
<keyword evidence="2" id="KW-1185">Reference proteome</keyword>
<comment type="caution">
    <text evidence="1">The sequence shown here is derived from an EMBL/GenBank/DDBJ whole genome shotgun (WGS) entry which is preliminary data.</text>
</comment>
<evidence type="ECO:0008006" key="3">
    <source>
        <dbReference type="Google" id="ProtNLM"/>
    </source>
</evidence>
<dbReference type="Proteomes" id="UP001501771">
    <property type="component" value="Unassembled WGS sequence"/>
</dbReference>
<evidence type="ECO:0000313" key="2">
    <source>
        <dbReference type="Proteomes" id="UP001501771"/>
    </source>
</evidence>
<reference evidence="2" key="1">
    <citation type="journal article" date="2019" name="Int. J. Syst. Evol. Microbiol.">
        <title>The Global Catalogue of Microorganisms (GCM) 10K type strain sequencing project: providing services to taxonomists for standard genome sequencing and annotation.</title>
        <authorList>
            <consortium name="The Broad Institute Genomics Platform"/>
            <consortium name="The Broad Institute Genome Sequencing Center for Infectious Disease"/>
            <person name="Wu L."/>
            <person name="Ma J."/>
        </authorList>
    </citation>
    <scope>NUCLEOTIDE SEQUENCE [LARGE SCALE GENOMIC DNA]</scope>
    <source>
        <strain evidence="2">JCM 16022</strain>
    </source>
</reference>